<organism evidence="1 2">
    <name type="scientific">Nannocystis radixulma</name>
    <dbReference type="NCBI Taxonomy" id="2995305"/>
    <lineage>
        <taxon>Bacteria</taxon>
        <taxon>Pseudomonadati</taxon>
        <taxon>Myxococcota</taxon>
        <taxon>Polyangia</taxon>
        <taxon>Nannocystales</taxon>
        <taxon>Nannocystaceae</taxon>
        <taxon>Nannocystis</taxon>
    </lineage>
</organism>
<protein>
    <recommendedName>
        <fullName evidence="3">Repeat domain-containing protein</fullName>
    </recommendedName>
</protein>
<proteinExistence type="predicted"/>
<dbReference type="InterPro" id="IPR028994">
    <property type="entry name" value="Integrin_alpha_N"/>
</dbReference>
<evidence type="ECO:0008006" key="3">
    <source>
        <dbReference type="Google" id="ProtNLM"/>
    </source>
</evidence>
<dbReference type="EMBL" id="JAQNDN010000028">
    <property type="protein sequence ID" value="MDC0675992.1"/>
    <property type="molecule type" value="Genomic_DNA"/>
</dbReference>
<evidence type="ECO:0000313" key="2">
    <source>
        <dbReference type="Proteomes" id="UP001217838"/>
    </source>
</evidence>
<accession>A0ABT5BP92</accession>
<dbReference type="RefSeq" id="WP_272011689.1">
    <property type="nucleotide sequence ID" value="NZ_JAQNDN010000028.1"/>
</dbReference>
<keyword evidence="2" id="KW-1185">Reference proteome</keyword>
<evidence type="ECO:0000313" key="1">
    <source>
        <dbReference type="EMBL" id="MDC0675992.1"/>
    </source>
</evidence>
<gene>
    <name evidence="1" type="ORF">POL58_50140</name>
</gene>
<name>A0ABT5BP92_9BACT</name>
<dbReference type="Proteomes" id="UP001217838">
    <property type="component" value="Unassembled WGS sequence"/>
</dbReference>
<sequence length="113" mass="11886">MDVTGDGVIDLVLTEDCTDDGVGTSQWRVYPGGPSGFADAPVAWSLPTLAGAAGTLPLGELSQSRNCTEADRFYQYTTMDATGDGVIDLVLTEDCTDDGVGTSQWRVYPGVCE</sequence>
<reference evidence="1 2" key="1">
    <citation type="submission" date="2022-11" db="EMBL/GenBank/DDBJ databases">
        <title>Minimal conservation of predation-associated metabolite biosynthetic gene clusters underscores biosynthetic potential of Myxococcota including descriptions for ten novel species: Archangium lansinium sp. nov., Myxococcus landrumus sp. nov., Nannocystis bai.</title>
        <authorList>
            <person name="Ahearne A."/>
            <person name="Stevens C."/>
            <person name="Dowd S."/>
        </authorList>
    </citation>
    <scope>NUCLEOTIDE SEQUENCE [LARGE SCALE GENOMIC DNA]</scope>
    <source>
        <strain evidence="1 2">NCELM</strain>
    </source>
</reference>
<dbReference type="SUPFAM" id="SSF69318">
    <property type="entry name" value="Integrin alpha N-terminal domain"/>
    <property type="match status" value="1"/>
</dbReference>
<comment type="caution">
    <text evidence="1">The sequence shown here is derived from an EMBL/GenBank/DDBJ whole genome shotgun (WGS) entry which is preliminary data.</text>
</comment>